<dbReference type="SUPFAM" id="SSF51905">
    <property type="entry name" value="FAD/NAD(P)-binding domain"/>
    <property type="match status" value="1"/>
</dbReference>
<reference evidence="2 3" key="1">
    <citation type="journal article" date="2013" name="Biodegradation">
        <title>Quantitative proteomic analysis of ibuprofen-degrading Patulibacter sp. strain I11.</title>
        <authorList>
            <person name="Almeida B."/>
            <person name="Kjeldal H."/>
            <person name="Lolas I."/>
            <person name="Knudsen A.D."/>
            <person name="Carvalho G."/>
            <person name="Nielsen K.L."/>
            <person name="Barreto Crespo M.T."/>
            <person name="Stensballe A."/>
            <person name="Nielsen J.L."/>
        </authorList>
    </citation>
    <scope>NUCLEOTIDE SEQUENCE [LARGE SCALE GENOMIC DNA]</scope>
    <source>
        <strain evidence="2 3">I11</strain>
    </source>
</reference>
<gene>
    <name evidence="2" type="ORF">PAI11_25760</name>
</gene>
<dbReference type="InterPro" id="IPR023753">
    <property type="entry name" value="FAD/NAD-binding_dom"/>
</dbReference>
<sequence>MSAPGRRPEASDRDEPPARTDVLIAGGGTAALEALLAVHAHTAGARHVTLLAPDARYRYRPLAAYAGLVEDLGQIVPLDRLAAEHGAGLICDRVARVDAERRELETVSGGRIAYETLILATGAVPHAAVDGALTLGDPRDEHAFAALVDDVRGGRVSRLAIVVPAGAGWSLPAYECALLLAHAAPEGRMRTVVVTAESRPLAAFGDTVGDAISSLLQRRGIELRTESVPDAFADGQLWMPTEGAFAVDAVVAVAQPRGPAIPGLPHDRRGFLPVETTGRVVGEDRVWAVGDVADHAVKQGGLAVQQADMAAAEVARVLGEEASWPPSVPVLRAALLDGVGTLYLRAERDGERWRTTTSREPLWWPPAKIAGGRLASWLAAGAVAP</sequence>
<proteinExistence type="predicted"/>
<dbReference type="PRINTS" id="PR00469">
    <property type="entry name" value="PNDRDTASEII"/>
</dbReference>
<name>H0E6X5_9ACTN</name>
<dbReference type="Gene3D" id="3.50.50.60">
    <property type="entry name" value="FAD/NAD(P)-binding domain"/>
    <property type="match status" value="2"/>
</dbReference>
<dbReference type="InterPro" id="IPR036188">
    <property type="entry name" value="FAD/NAD-bd_sf"/>
</dbReference>
<dbReference type="Pfam" id="PF07992">
    <property type="entry name" value="Pyr_redox_2"/>
    <property type="match status" value="1"/>
</dbReference>
<evidence type="ECO:0000259" key="1">
    <source>
        <dbReference type="Pfam" id="PF07992"/>
    </source>
</evidence>
<dbReference type="GO" id="GO:0016491">
    <property type="term" value="F:oxidoreductase activity"/>
    <property type="evidence" value="ECO:0007669"/>
    <property type="project" value="InterPro"/>
</dbReference>
<keyword evidence="3" id="KW-1185">Reference proteome</keyword>
<dbReference type="OrthoDB" id="9802771at2"/>
<evidence type="ECO:0000313" key="2">
    <source>
        <dbReference type="EMBL" id="EHN10578.1"/>
    </source>
</evidence>
<organism evidence="2 3">
    <name type="scientific">Patulibacter medicamentivorans</name>
    <dbReference type="NCBI Taxonomy" id="1097667"/>
    <lineage>
        <taxon>Bacteria</taxon>
        <taxon>Bacillati</taxon>
        <taxon>Actinomycetota</taxon>
        <taxon>Thermoleophilia</taxon>
        <taxon>Solirubrobacterales</taxon>
        <taxon>Patulibacteraceae</taxon>
        <taxon>Patulibacter</taxon>
    </lineage>
</organism>
<accession>H0E6X5</accession>
<dbReference type="InterPro" id="IPR052541">
    <property type="entry name" value="SQRD"/>
</dbReference>
<comment type="caution">
    <text evidence="2">The sequence shown here is derived from an EMBL/GenBank/DDBJ whole genome shotgun (WGS) entry which is preliminary data.</text>
</comment>
<dbReference type="PANTHER" id="PTHR43755">
    <property type="match status" value="1"/>
</dbReference>
<feature type="domain" description="FAD/NAD(P)-binding" evidence="1">
    <location>
        <begin position="21"/>
        <end position="307"/>
    </location>
</feature>
<evidence type="ECO:0000313" key="3">
    <source>
        <dbReference type="Proteomes" id="UP000005143"/>
    </source>
</evidence>
<protein>
    <submittedName>
        <fullName evidence="2">Putative NADH dehydrogenase transport associated</fullName>
    </submittedName>
</protein>
<dbReference type="EMBL" id="AGUD01000211">
    <property type="protein sequence ID" value="EHN10578.1"/>
    <property type="molecule type" value="Genomic_DNA"/>
</dbReference>
<dbReference type="RefSeq" id="WP_007575752.1">
    <property type="nucleotide sequence ID" value="NZ_AGUD01000211.1"/>
</dbReference>
<dbReference type="PANTHER" id="PTHR43755:SF1">
    <property type="entry name" value="FAD-DEPENDENT PYRIDINE NUCLEOTIDE-DISULPHIDE OXIDOREDUCTASE"/>
    <property type="match status" value="1"/>
</dbReference>
<dbReference type="AlphaFoldDB" id="H0E6X5"/>
<dbReference type="Proteomes" id="UP000005143">
    <property type="component" value="Unassembled WGS sequence"/>
</dbReference>